<organism evidence="2 3">
    <name type="scientific">Enterococcus alcedinis</name>
    <dbReference type="NCBI Taxonomy" id="1274384"/>
    <lineage>
        <taxon>Bacteria</taxon>
        <taxon>Bacillati</taxon>
        <taxon>Bacillota</taxon>
        <taxon>Bacilli</taxon>
        <taxon>Lactobacillales</taxon>
        <taxon>Enterococcaceae</taxon>
        <taxon>Enterococcus</taxon>
    </lineage>
</organism>
<evidence type="ECO:0000313" key="3">
    <source>
        <dbReference type="Proteomes" id="UP000622610"/>
    </source>
</evidence>
<dbReference type="AlphaFoldDB" id="A0A917JFF5"/>
<gene>
    <name evidence="2" type="primary">wecD</name>
    <name evidence="2" type="ORF">GCM10011482_15320</name>
</gene>
<proteinExistence type="predicted"/>
<dbReference type="Pfam" id="PF13302">
    <property type="entry name" value="Acetyltransf_3"/>
    <property type="match status" value="1"/>
</dbReference>
<dbReference type="Gene3D" id="3.40.630.30">
    <property type="match status" value="1"/>
</dbReference>
<evidence type="ECO:0000313" key="2">
    <source>
        <dbReference type="EMBL" id="GGI65878.1"/>
    </source>
</evidence>
<dbReference type="EMBL" id="BMDT01000006">
    <property type="protein sequence ID" value="GGI65878.1"/>
    <property type="molecule type" value="Genomic_DNA"/>
</dbReference>
<name>A0A917JFF5_9ENTE</name>
<dbReference type="PROSITE" id="PS51186">
    <property type="entry name" value="GNAT"/>
    <property type="match status" value="1"/>
</dbReference>
<dbReference type="PANTHER" id="PTHR43415">
    <property type="entry name" value="SPERMIDINE N(1)-ACETYLTRANSFERASE"/>
    <property type="match status" value="1"/>
</dbReference>
<comment type="caution">
    <text evidence="2">The sequence shown here is derived from an EMBL/GenBank/DDBJ whole genome shotgun (WGS) entry which is preliminary data.</text>
</comment>
<accession>A0A917JFF5</accession>
<feature type="domain" description="N-acetyltransferase" evidence="1">
    <location>
        <begin position="5"/>
        <end position="165"/>
    </location>
</feature>
<dbReference type="InterPro" id="IPR016181">
    <property type="entry name" value="Acyl_CoA_acyltransferase"/>
</dbReference>
<reference evidence="2" key="2">
    <citation type="submission" date="2020-09" db="EMBL/GenBank/DDBJ databases">
        <authorList>
            <person name="Sun Q."/>
            <person name="Sedlacek I."/>
        </authorList>
    </citation>
    <scope>NUCLEOTIDE SEQUENCE</scope>
    <source>
        <strain evidence="2">CCM 8433</strain>
    </source>
</reference>
<protein>
    <submittedName>
        <fullName evidence="2">N-acetyltransferase</fullName>
    </submittedName>
</protein>
<dbReference type="PANTHER" id="PTHR43415:SF4">
    <property type="entry name" value="N-ACETYLTRANSFERASE DOMAIN-CONTAINING PROTEIN"/>
    <property type="match status" value="1"/>
</dbReference>
<sequence>MYNNVTLKTIVKEDLPDIWAISYGPKADLEWMKFNGPYFKDPIKTWEEFSSGYGMSLLDSPMNQVIMVNDTIVGLVSAYWSDADLKQWLEVGILIYDFKFWGKGIGTTALSLWLKTLFNHFDYLPHIGFTTWSGNEGMQKLGEKTGMQKEGVIRKVRYLHGKYYDSVKYGILREELPKTISR</sequence>
<dbReference type="InterPro" id="IPR000182">
    <property type="entry name" value="GNAT_dom"/>
</dbReference>
<keyword evidence="3" id="KW-1185">Reference proteome</keyword>
<reference evidence="2" key="1">
    <citation type="journal article" date="2014" name="Int. J. Syst. Evol. Microbiol.">
        <title>Complete genome sequence of Corynebacterium casei LMG S-19264T (=DSM 44701T), isolated from a smear-ripened cheese.</title>
        <authorList>
            <consortium name="US DOE Joint Genome Institute (JGI-PGF)"/>
            <person name="Walter F."/>
            <person name="Albersmeier A."/>
            <person name="Kalinowski J."/>
            <person name="Ruckert C."/>
        </authorList>
    </citation>
    <scope>NUCLEOTIDE SEQUENCE</scope>
    <source>
        <strain evidence="2">CCM 8433</strain>
    </source>
</reference>
<dbReference type="Proteomes" id="UP000622610">
    <property type="component" value="Unassembled WGS sequence"/>
</dbReference>
<evidence type="ECO:0000259" key="1">
    <source>
        <dbReference type="PROSITE" id="PS51186"/>
    </source>
</evidence>
<dbReference type="RefSeq" id="WP_188367717.1">
    <property type="nucleotide sequence ID" value="NZ_BMDT01000006.1"/>
</dbReference>
<dbReference type="GO" id="GO:0016747">
    <property type="term" value="F:acyltransferase activity, transferring groups other than amino-acyl groups"/>
    <property type="evidence" value="ECO:0007669"/>
    <property type="project" value="InterPro"/>
</dbReference>
<dbReference type="SUPFAM" id="SSF55729">
    <property type="entry name" value="Acyl-CoA N-acyltransferases (Nat)"/>
    <property type="match status" value="1"/>
</dbReference>